<feature type="region of interest" description="Disordered" evidence="3">
    <location>
        <begin position="1"/>
        <end position="28"/>
    </location>
</feature>
<keyword evidence="1" id="KW-0547">Nucleotide-binding</keyword>
<evidence type="ECO:0000313" key="5">
    <source>
        <dbReference type="EMBL" id="OSM06256.1"/>
    </source>
</evidence>
<dbReference type="STRING" id="1434232.MAIT1_01242"/>
<dbReference type="CDD" id="cd03230">
    <property type="entry name" value="ABC_DR_subfamily_A"/>
    <property type="match status" value="1"/>
</dbReference>
<dbReference type="PROSITE" id="PS00211">
    <property type="entry name" value="ABC_TRANSPORTER_1"/>
    <property type="match status" value="1"/>
</dbReference>
<dbReference type="InterPro" id="IPR003593">
    <property type="entry name" value="AAA+_ATPase"/>
</dbReference>
<accession>A0A1Y2K7F5</accession>
<dbReference type="GO" id="GO:0005524">
    <property type="term" value="F:ATP binding"/>
    <property type="evidence" value="ECO:0007669"/>
    <property type="project" value="UniProtKB-KW"/>
</dbReference>
<keyword evidence="6" id="KW-1185">Reference proteome</keyword>
<keyword evidence="2 5" id="KW-0067">ATP-binding</keyword>
<reference evidence="5 6" key="1">
    <citation type="journal article" date="2016" name="BMC Genomics">
        <title>Combined genomic and structural analyses of a cultured magnetotactic bacterium reveals its niche adaptation to a dynamic environment.</title>
        <authorList>
            <person name="Araujo A.C."/>
            <person name="Morillo V."/>
            <person name="Cypriano J."/>
            <person name="Teixeira L.C."/>
            <person name="Leao P."/>
            <person name="Lyra S."/>
            <person name="Almeida L.G."/>
            <person name="Bazylinski D.A."/>
            <person name="Vasconcellos A.T."/>
            <person name="Abreu F."/>
            <person name="Lins U."/>
        </authorList>
    </citation>
    <scope>NUCLEOTIDE SEQUENCE [LARGE SCALE GENOMIC DNA]</scope>
    <source>
        <strain evidence="5 6">IT-1</strain>
    </source>
</reference>
<protein>
    <submittedName>
        <fullName evidence="5">Putative ABC transporter ATP-binding protein</fullName>
    </submittedName>
</protein>
<proteinExistence type="predicted"/>
<dbReference type="InterPro" id="IPR003439">
    <property type="entry name" value="ABC_transporter-like_ATP-bd"/>
</dbReference>
<dbReference type="InterPro" id="IPR027417">
    <property type="entry name" value="P-loop_NTPase"/>
</dbReference>
<dbReference type="InterPro" id="IPR017871">
    <property type="entry name" value="ABC_transporter-like_CS"/>
</dbReference>
<evidence type="ECO:0000313" key="6">
    <source>
        <dbReference type="Proteomes" id="UP000194003"/>
    </source>
</evidence>
<dbReference type="SMART" id="SM00382">
    <property type="entry name" value="AAA"/>
    <property type="match status" value="1"/>
</dbReference>
<organism evidence="5 6">
    <name type="scientific">Magnetofaba australis IT-1</name>
    <dbReference type="NCBI Taxonomy" id="1434232"/>
    <lineage>
        <taxon>Bacteria</taxon>
        <taxon>Pseudomonadati</taxon>
        <taxon>Pseudomonadota</taxon>
        <taxon>Magnetococcia</taxon>
        <taxon>Magnetococcales</taxon>
        <taxon>Magnetococcaceae</taxon>
        <taxon>Magnetofaba</taxon>
    </lineage>
</organism>
<name>A0A1Y2K7F5_9PROT</name>
<evidence type="ECO:0000259" key="4">
    <source>
        <dbReference type="PROSITE" id="PS50893"/>
    </source>
</evidence>
<sequence>MPWTQQGAALHPLGAQPPGPAADQSAANSERKLRLRHANIGRFVQFWFLWSLFMSLAIDVRDLNKHFGDKHVVRNLTLQAQQGEIFGFLGPNGSGKTTSIRMLCGLLTPDSGAGQCLGFDVVRDTAAIKRHVGYMTQRFSLWEDLTISENLHFIARMYGMPKRKQAVAETLEKLGLVERRNQLAGALSGGWKQRLALAACMMHQPRLLLLDEPTAGVDPSARREFWDEIHKLAAEGVSVLVSTHYMDEAERCHKLAYIARGQLLVTGSIDEVVASQGLAAWEVSGSGGLNDLTAQLRALEAVEQVTAFGTRLHVIGPDAERLDAALTPFQRDSRLRWTRIEAGLEDVFITLMERYFRQQEGS</sequence>
<feature type="domain" description="ABC transporter" evidence="4">
    <location>
        <begin position="58"/>
        <end position="285"/>
    </location>
</feature>
<dbReference type="AlphaFoldDB" id="A0A1Y2K7F5"/>
<dbReference type="SUPFAM" id="SSF52540">
    <property type="entry name" value="P-loop containing nucleoside triphosphate hydrolases"/>
    <property type="match status" value="1"/>
</dbReference>
<dbReference type="Pfam" id="PF00005">
    <property type="entry name" value="ABC_tran"/>
    <property type="match status" value="1"/>
</dbReference>
<dbReference type="EMBL" id="LVJN01000016">
    <property type="protein sequence ID" value="OSM06256.1"/>
    <property type="molecule type" value="Genomic_DNA"/>
</dbReference>
<dbReference type="Gene3D" id="3.40.50.300">
    <property type="entry name" value="P-loop containing nucleotide triphosphate hydrolases"/>
    <property type="match status" value="1"/>
</dbReference>
<dbReference type="GO" id="GO:0016887">
    <property type="term" value="F:ATP hydrolysis activity"/>
    <property type="evidence" value="ECO:0007669"/>
    <property type="project" value="InterPro"/>
</dbReference>
<evidence type="ECO:0000256" key="1">
    <source>
        <dbReference type="ARBA" id="ARBA00022741"/>
    </source>
</evidence>
<evidence type="ECO:0000256" key="3">
    <source>
        <dbReference type="SAM" id="MobiDB-lite"/>
    </source>
</evidence>
<gene>
    <name evidence="5" type="ORF">MAIT1_01242</name>
</gene>
<dbReference type="PANTHER" id="PTHR43038">
    <property type="entry name" value="ATP-BINDING CASSETTE, SUB-FAMILY H, MEMBER 1"/>
    <property type="match status" value="1"/>
</dbReference>
<dbReference type="PROSITE" id="PS50893">
    <property type="entry name" value="ABC_TRANSPORTER_2"/>
    <property type="match status" value="1"/>
</dbReference>
<comment type="caution">
    <text evidence="5">The sequence shown here is derived from an EMBL/GenBank/DDBJ whole genome shotgun (WGS) entry which is preliminary data.</text>
</comment>
<dbReference type="PANTHER" id="PTHR43038:SF3">
    <property type="entry name" value="ABC TRANSPORTER G FAMILY MEMBER 20 ISOFORM X1"/>
    <property type="match status" value="1"/>
</dbReference>
<dbReference type="Proteomes" id="UP000194003">
    <property type="component" value="Unassembled WGS sequence"/>
</dbReference>
<evidence type="ECO:0000256" key="2">
    <source>
        <dbReference type="ARBA" id="ARBA00022840"/>
    </source>
</evidence>